<organism evidence="1 2">
    <name type="scientific">Plectus sambesii</name>
    <dbReference type="NCBI Taxonomy" id="2011161"/>
    <lineage>
        <taxon>Eukaryota</taxon>
        <taxon>Metazoa</taxon>
        <taxon>Ecdysozoa</taxon>
        <taxon>Nematoda</taxon>
        <taxon>Chromadorea</taxon>
        <taxon>Plectida</taxon>
        <taxon>Plectina</taxon>
        <taxon>Plectoidea</taxon>
        <taxon>Plectidae</taxon>
        <taxon>Plectus</taxon>
    </lineage>
</organism>
<dbReference type="InterPro" id="IPR000048">
    <property type="entry name" value="IQ_motif_EF-hand-BS"/>
</dbReference>
<dbReference type="Gene3D" id="1.20.5.190">
    <property type="match status" value="1"/>
</dbReference>
<name>A0A914V4Q4_9BILA</name>
<evidence type="ECO:0000313" key="2">
    <source>
        <dbReference type="WBParaSite" id="PSAMB.scaffold15152size1665.g36385.t1"/>
    </source>
</evidence>
<dbReference type="PROSITE" id="PS50096">
    <property type="entry name" value="IQ"/>
    <property type="match status" value="1"/>
</dbReference>
<protein>
    <submittedName>
        <fullName evidence="2">Uncharacterized protein</fullName>
    </submittedName>
</protein>
<keyword evidence="1" id="KW-1185">Reference proteome</keyword>
<accession>A0A914V4Q4</accession>
<reference evidence="2" key="1">
    <citation type="submission" date="2022-11" db="UniProtKB">
        <authorList>
            <consortium name="WormBaseParasite"/>
        </authorList>
    </citation>
    <scope>IDENTIFICATION</scope>
</reference>
<sequence length="115" mass="13173">MSLALYSFDGSVRRDKASEALVDDLKSRERFLAKINQERDERAQITKRQSAAVKIQSYYRSFAARKGVKAELRLAFDRVCAGSKNNKVDVKTLNEQIARLILFHSPATDQQRLVR</sequence>
<evidence type="ECO:0000313" key="1">
    <source>
        <dbReference type="Proteomes" id="UP000887566"/>
    </source>
</evidence>
<dbReference type="WBParaSite" id="PSAMB.scaffold15152size1665.g36385.t1">
    <property type="protein sequence ID" value="PSAMB.scaffold15152size1665.g36385.t1"/>
    <property type="gene ID" value="PSAMB.scaffold15152size1665.g36385"/>
</dbReference>
<dbReference type="Proteomes" id="UP000887566">
    <property type="component" value="Unplaced"/>
</dbReference>
<dbReference type="AlphaFoldDB" id="A0A914V4Q4"/>
<proteinExistence type="predicted"/>
<dbReference type="CDD" id="cd23767">
    <property type="entry name" value="IQCD"/>
    <property type="match status" value="1"/>
</dbReference>
<dbReference type="Pfam" id="PF00612">
    <property type="entry name" value="IQ"/>
    <property type="match status" value="1"/>
</dbReference>